<dbReference type="InterPro" id="IPR006610">
    <property type="entry name" value="DM7"/>
</dbReference>
<evidence type="ECO:0000256" key="1">
    <source>
        <dbReference type="ARBA" id="ARBA00022737"/>
    </source>
</evidence>
<keyword evidence="6" id="KW-1185">Reference proteome</keyword>
<keyword evidence="4" id="KW-0812">Transmembrane</keyword>
<evidence type="ECO:0000259" key="5">
    <source>
        <dbReference type="SMART" id="SM00688"/>
    </source>
</evidence>
<evidence type="ECO:0000256" key="4">
    <source>
        <dbReference type="SAM" id="Phobius"/>
    </source>
</evidence>
<dbReference type="SMART" id="SM00688">
    <property type="entry name" value="DM7"/>
    <property type="match status" value="2"/>
</dbReference>
<reference evidence="7" key="1">
    <citation type="submission" date="2025-08" db="UniProtKB">
        <authorList>
            <consortium name="RefSeq"/>
        </authorList>
    </citation>
    <scope>IDENTIFICATION</scope>
    <source>
        <strain evidence="7">Mau12</strain>
        <tissue evidence="7">Whole Body</tissue>
    </source>
</reference>
<evidence type="ECO:0000313" key="6">
    <source>
        <dbReference type="Proteomes" id="UP000515162"/>
    </source>
</evidence>
<sequence>MLRMDTVHRDKDQVVILKKTNYLPYLVNLFIPKLFYPEKIVVARLYLNVNKHDKHAAENFKGTETPCFDVPPSLFSDKVPMDKIVFLPTVMLPMGFAAGGVFGPGVLSRRSYPIDLKAAGHKGQTPPLFVGLRMDIQAPTRVESLLKEVCESQPAQDILMNWVRASNNLINGKQPKEQELRDEFSLSMVFNLPTPPSPPSPYPYGRIPLQFTIYTPDLSNVLLLMSHQRDLTVAILSTVNNPHVPSVAFAAMGDEEECPKFELPLSAFPTFEGVNRPIFLPKRFMPKGFEAGCVLKPGALSDLWFMDYIGRFGPTQPQHSGSITPPLFVGKICREEPTVDMIRNIQLEIEKKASEDATLPAVKPKIDISITKGFMVMETAAEDPKPPKGAYSVQSYEEAFDDGCVVKVAKKVATEATDARGRDEIRTSCDQSQEKDKGSAETDKKHLSCFHVDSDIDNIAMAMARMGIADISLPAEGEAMPGIDGDRAVIQLSHVLEDRNQIRSHTDKLMQDHIFRMNRNRMLALRQPFTCFGCARKNK</sequence>
<organism evidence="6 7">
    <name type="scientific">Drosophila mauritiana</name>
    <name type="common">Fruit fly</name>
    <dbReference type="NCBI Taxonomy" id="7226"/>
    <lineage>
        <taxon>Eukaryota</taxon>
        <taxon>Metazoa</taxon>
        <taxon>Ecdysozoa</taxon>
        <taxon>Arthropoda</taxon>
        <taxon>Hexapoda</taxon>
        <taxon>Insecta</taxon>
        <taxon>Pterygota</taxon>
        <taxon>Neoptera</taxon>
        <taxon>Endopterygota</taxon>
        <taxon>Diptera</taxon>
        <taxon>Brachycera</taxon>
        <taxon>Muscomorpha</taxon>
        <taxon>Ephydroidea</taxon>
        <taxon>Drosophilidae</taxon>
        <taxon>Drosophila</taxon>
        <taxon>Sophophora</taxon>
    </lineage>
</organism>
<gene>
    <name evidence="7" type="primary">LOC117148047</name>
</gene>
<feature type="transmembrane region" description="Helical" evidence="4">
    <location>
        <begin position="84"/>
        <end position="107"/>
    </location>
</feature>
<comment type="similarity">
    <text evidence="2">Belongs to the DM7 family.</text>
</comment>
<evidence type="ECO:0000313" key="7">
    <source>
        <dbReference type="RefSeq" id="XP_033171123.1"/>
    </source>
</evidence>
<feature type="domain" description="DM7" evidence="5">
    <location>
        <begin position="64"/>
        <end position="157"/>
    </location>
</feature>
<dbReference type="RefSeq" id="XP_033171123.1">
    <property type="nucleotide sequence ID" value="XM_033315232.1"/>
</dbReference>
<protein>
    <submittedName>
        <fullName evidence="7">DM7 family protein GD24576</fullName>
    </submittedName>
</protein>
<evidence type="ECO:0000256" key="3">
    <source>
        <dbReference type="SAM" id="MobiDB-lite"/>
    </source>
</evidence>
<feature type="domain" description="DM7" evidence="5">
    <location>
        <begin position="257"/>
        <end position="357"/>
    </location>
</feature>
<feature type="compositionally biased region" description="Basic and acidic residues" evidence="3">
    <location>
        <begin position="417"/>
        <end position="443"/>
    </location>
</feature>
<feature type="region of interest" description="Disordered" evidence="3">
    <location>
        <begin position="416"/>
        <end position="443"/>
    </location>
</feature>
<keyword evidence="4" id="KW-0472">Membrane</keyword>
<name>A0A6P8KQ05_DROMA</name>
<dbReference type="Proteomes" id="UP000515162">
    <property type="component" value="Chromosome X"/>
</dbReference>
<evidence type="ECO:0000256" key="2">
    <source>
        <dbReference type="ARBA" id="ARBA00025725"/>
    </source>
</evidence>
<proteinExistence type="inferred from homology"/>
<keyword evidence="4" id="KW-1133">Transmembrane helix</keyword>
<dbReference type="AlphaFoldDB" id="A0A6P8KQ05"/>
<dbReference type="GeneID" id="117148047"/>
<accession>A0A6P8KQ05</accession>
<keyword evidence="1" id="KW-0677">Repeat</keyword>